<accession>A0A165FDP4</accession>
<dbReference type="SUPFAM" id="SSF101874">
    <property type="entry name" value="YceI-like"/>
    <property type="match status" value="1"/>
</dbReference>
<comment type="caution">
    <text evidence="3">The sequence shown here is derived from an EMBL/GenBank/DDBJ whole genome shotgun (WGS) entry which is preliminary data.</text>
</comment>
<dbReference type="EMBL" id="LQQU01000017">
    <property type="protein sequence ID" value="KZE32922.1"/>
    <property type="molecule type" value="Genomic_DNA"/>
</dbReference>
<dbReference type="InterPro" id="IPR007372">
    <property type="entry name" value="Lipid/polyisoprenoid-bd_YceI"/>
</dbReference>
<dbReference type="PANTHER" id="PTHR34406:SF1">
    <property type="entry name" value="PROTEIN YCEI"/>
    <property type="match status" value="1"/>
</dbReference>
<keyword evidence="1" id="KW-0732">Signal</keyword>
<reference evidence="4" key="1">
    <citation type="submission" date="2016-01" db="EMBL/GenBank/DDBJ databases">
        <title>Draft genome of Chromobacterium sp. F49.</title>
        <authorList>
            <person name="Hong K.W."/>
        </authorList>
    </citation>
    <scope>NUCLEOTIDE SEQUENCE [LARGE SCALE GENOMIC DNA]</scope>
    <source>
        <strain evidence="4">CN10</strain>
    </source>
</reference>
<dbReference type="AlphaFoldDB" id="A0A165FDP4"/>
<dbReference type="STRING" id="1452487.AVW16_11125"/>
<feature type="domain" description="Lipid/polyisoprenoid-binding YceI-like" evidence="2">
    <location>
        <begin position="19"/>
        <end position="179"/>
    </location>
</feature>
<dbReference type="Proteomes" id="UP000076625">
    <property type="component" value="Unassembled WGS sequence"/>
</dbReference>
<proteinExistence type="predicted"/>
<evidence type="ECO:0000256" key="1">
    <source>
        <dbReference type="SAM" id="SignalP"/>
    </source>
</evidence>
<evidence type="ECO:0000313" key="3">
    <source>
        <dbReference type="EMBL" id="KZE32922.1"/>
    </source>
</evidence>
<dbReference type="OrthoDB" id="1247465at2"/>
<organism evidence="3 4">
    <name type="scientific">Crenobacter luteus</name>
    <dbReference type="NCBI Taxonomy" id="1452487"/>
    <lineage>
        <taxon>Bacteria</taxon>
        <taxon>Pseudomonadati</taxon>
        <taxon>Pseudomonadota</taxon>
        <taxon>Betaproteobacteria</taxon>
        <taxon>Neisseriales</taxon>
        <taxon>Neisseriaceae</taxon>
        <taxon>Crenobacter</taxon>
    </lineage>
</organism>
<protein>
    <submittedName>
        <fullName evidence="3">Polyisoprenoid-binding protein</fullName>
    </submittedName>
</protein>
<dbReference type="Pfam" id="PF04264">
    <property type="entry name" value="YceI"/>
    <property type="match status" value="1"/>
</dbReference>
<name>A0A165FDP4_9NEIS</name>
<keyword evidence="4" id="KW-1185">Reference proteome</keyword>
<dbReference type="InterPro" id="IPR036761">
    <property type="entry name" value="TTHA0802/YceI-like_sf"/>
</dbReference>
<dbReference type="PANTHER" id="PTHR34406">
    <property type="entry name" value="PROTEIN YCEI"/>
    <property type="match status" value="1"/>
</dbReference>
<dbReference type="Gene3D" id="2.40.128.110">
    <property type="entry name" value="Lipid/polyisoprenoid-binding, YceI-like"/>
    <property type="match status" value="1"/>
</dbReference>
<evidence type="ECO:0000313" key="4">
    <source>
        <dbReference type="Proteomes" id="UP000076625"/>
    </source>
</evidence>
<sequence length="182" mass="19602">MKKTALFAAALLCAPLAFAQQVDLAQSRIGFTLKQLNVPVDGSFARFSANVVFDAKKPEAGKADLTIQTSSINLPTTDAVVEAKKKDWFNTAQYPTARFVSTGMKAIGNGRYQLSGKLTMKGITRDVSAPFTVRDAGALTLVEGTLPVSRLAFRIGEGEWSDTGTIDDKVEIKFRVALKRGA</sequence>
<dbReference type="SMART" id="SM00867">
    <property type="entry name" value="YceI"/>
    <property type="match status" value="1"/>
</dbReference>
<evidence type="ECO:0000259" key="2">
    <source>
        <dbReference type="SMART" id="SM00867"/>
    </source>
</evidence>
<gene>
    <name evidence="3" type="ORF">AVW16_11125</name>
</gene>
<feature type="chain" id="PRO_5007857702" evidence="1">
    <location>
        <begin position="20"/>
        <end position="182"/>
    </location>
</feature>
<feature type="signal peptide" evidence="1">
    <location>
        <begin position="1"/>
        <end position="19"/>
    </location>
</feature>
<dbReference type="RefSeq" id="WP_066611997.1">
    <property type="nucleotide sequence ID" value="NZ_LQQU01000017.1"/>
</dbReference>